<dbReference type="RefSeq" id="WP_077412548.1">
    <property type="nucleotide sequence ID" value="NZ_JBHRTS010000010.1"/>
</dbReference>
<organism evidence="5 6">
    <name type="scientific">Marinicella sediminis</name>
    <dbReference type="NCBI Taxonomy" id="1792834"/>
    <lineage>
        <taxon>Bacteria</taxon>
        <taxon>Pseudomonadati</taxon>
        <taxon>Pseudomonadota</taxon>
        <taxon>Gammaproteobacteria</taxon>
        <taxon>Lysobacterales</taxon>
        <taxon>Marinicellaceae</taxon>
        <taxon>Marinicella</taxon>
    </lineage>
</organism>
<name>A0ABV7JFW5_9GAMM</name>
<keyword evidence="2 3" id="KW-0802">TPR repeat</keyword>
<dbReference type="Pfam" id="PF07719">
    <property type="entry name" value="TPR_2"/>
    <property type="match status" value="1"/>
</dbReference>
<evidence type="ECO:0000313" key="6">
    <source>
        <dbReference type="Proteomes" id="UP001595533"/>
    </source>
</evidence>
<feature type="signal peptide" evidence="4">
    <location>
        <begin position="1"/>
        <end position="20"/>
    </location>
</feature>
<evidence type="ECO:0000256" key="3">
    <source>
        <dbReference type="PROSITE-ProRule" id="PRU00339"/>
    </source>
</evidence>
<protein>
    <submittedName>
        <fullName evidence="5">Type IV pilus biogenesis/stability protein PilW</fullName>
    </submittedName>
</protein>
<dbReference type="SMART" id="SM00028">
    <property type="entry name" value="TPR"/>
    <property type="match status" value="4"/>
</dbReference>
<evidence type="ECO:0000313" key="5">
    <source>
        <dbReference type="EMBL" id="MFC3195764.1"/>
    </source>
</evidence>
<keyword evidence="1" id="KW-0677">Repeat</keyword>
<feature type="repeat" description="TPR" evidence="3">
    <location>
        <begin position="146"/>
        <end position="179"/>
    </location>
</feature>
<dbReference type="PROSITE" id="PS51257">
    <property type="entry name" value="PROKAR_LIPOPROTEIN"/>
    <property type="match status" value="1"/>
</dbReference>
<dbReference type="SUPFAM" id="SSF48452">
    <property type="entry name" value="TPR-like"/>
    <property type="match status" value="1"/>
</dbReference>
<comment type="caution">
    <text evidence="5">The sequence shown here is derived from an EMBL/GenBank/DDBJ whole genome shotgun (WGS) entry which is preliminary data.</text>
</comment>
<evidence type="ECO:0000256" key="1">
    <source>
        <dbReference type="ARBA" id="ARBA00022737"/>
    </source>
</evidence>
<dbReference type="EMBL" id="JBHRTS010000010">
    <property type="protein sequence ID" value="MFC3195764.1"/>
    <property type="molecule type" value="Genomic_DNA"/>
</dbReference>
<dbReference type="InterPro" id="IPR019734">
    <property type="entry name" value="TPR_rpt"/>
</dbReference>
<dbReference type="InterPro" id="IPR013360">
    <property type="entry name" value="Pilus_4_PilW"/>
</dbReference>
<accession>A0ABV7JFW5</accession>
<keyword evidence="6" id="KW-1185">Reference proteome</keyword>
<feature type="repeat" description="TPR" evidence="3">
    <location>
        <begin position="42"/>
        <end position="75"/>
    </location>
</feature>
<dbReference type="NCBIfam" id="TIGR02521">
    <property type="entry name" value="type_IV_pilW"/>
    <property type="match status" value="1"/>
</dbReference>
<proteinExistence type="predicted"/>
<keyword evidence="4" id="KW-0732">Signal</keyword>
<dbReference type="InterPro" id="IPR011990">
    <property type="entry name" value="TPR-like_helical_dom_sf"/>
</dbReference>
<evidence type="ECO:0000256" key="4">
    <source>
        <dbReference type="SAM" id="SignalP"/>
    </source>
</evidence>
<dbReference type="PANTHER" id="PTHR44809:SF1">
    <property type="entry name" value="PROTEIN O-MANNOSYL-TRANSFERASE TMTC1"/>
    <property type="match status" value="1"/>
</dbReference>
<sequence>MKRYRWIWLMCVLCVLAGCAQTSQPRRYQESDSQQEPENSPAMLNVKMGVAYLEREDYRTALEKLKRALAHNPKLAIAHSAIALVYTSMNAQKDAERHYELSVKYAPNDPNILNNYGTYLCQNGQYLEAVGYYKKTLANPFYRTPETVHENIGVCLMKADQQAEAEYHFRKALEANPNMIISIYNMVIVSAGKGESMRARAFIQRLESLTELDEKVLKVAYEVEKKMGNDRLANEYLVQLRKLKKS</sequence>
<gene>
    <name evidence="5" type="primary">pilW</name>
    <name evidence="5" type="ORF">ACFODZ_16025</name>
</gene>
<evidence type="ECO:0000256" key="2">
    <source>
        <dbReference type="ARBA" id="ARBA00022803"/>
    </source>
</evidence>
<dbReference type="PANTHER" id="PTHR44809">
    <property type="match status" value="1"/>
</dbReference>
<feature type="chain" id="PRO_5045612796" evidence="4">
    <location>
        <begin position="21"/>
        <end position="246"/>
    </location>
</feature>
<dbReference type="Proteomes" id="UP001595533">
    <property type="component" value="Unassembled WGS sequence"/>
</dbReference>
<dbReference type="Pfam" id="PF13431">
    <property type="entry name" value="TPR_17"/>
    <property type="match status" value="1"/>
</dbReference>
<dbReference type="InterPro" id="IPR052943">
    <property type="entry name" value="TMTC_O-mannosyl-trnsfr"/>
</dbReference>
<dbReference type="PROSITE" id="PS50005">
    <property type="entry name" value="TPR"/>
    <property type="match status" value="2"/>
</dbReference>
<dbReference type="Gene3D" id="1.25.40.10">
    <property type="entry name" value="Tetratricopeptide repeat domain"/>
    <property type="match status" value="1"/>
</dbReference>
<dbReference type="InterPro" id="IPR013105">
    <property type="entry name" value="TPR_2"/>
</dbReference>
<reference evidence="6" key="1">
    <citation type="journal article" date="2019" name="Int. J. Syst. Evol. Microbiol.">
        <title>The Global Catalogue of Microorganisms (GCM) 10K type strain sequencing project: providing services to taxonomists for standard genome sequencing and annotation.</title>
        <authorList>
            <consortium name="The Broad Institute Genomics Platform"/>
            <consortium name="The Broad Institute Genome Sequencing Center for Infectious Disease"/>
            <person name="Wu L."/>
            <person name="Ma J."/>
        </authorList>
    </citation>
    <scope>NUCLEOTIDE SEQUENCE [LARGE SCALE GENOMIC DNA]</scope>
    <source>
        <strain evidence="6">KCTC 42953</strain>
    </source>
</reference>